<proteinExistence type="predicted"/>
<keyword evidence="2" id="KW-1185">Reference proteome</keyword>
<accession>A0ACB9JF90</accession>
<reference evidence="1 2" key="2">
    <citation type="journal article" date="2022" name="Mol. Ecol. Resour.">
        <title>The genomes of chicory, endive, great burdock and yacon provide insights into Asteraceae paleo-polyploidization history and plant inulin production.</title>
        <authorList>
            <person name="Fan W."/>
            <person name="Wang S."/>
            <person name="Wang H."/>
            <person name="Wang A."/>
            <person name="Jiang F."/>
            <person name="Liu H."/>
            <person name="Zhao H."/>
            <person name="Xu D."/>
            <person name="Zhang Y."/>
        </authorList>
    </citation>
    <scope>NUCLEOTIDE SEQUENCE [LARGE SCALE GENOMIC DNA]</scope>
    <source>
        <strain evidence="2">cv. Yunnan</strain>
        <tissue evidence="1">Leaves</tissue>
    </source>
</reference>
<protein>
    <submittedName>
        <fullName evidence="1">Uncharacterized protein</fullName>
    </submittedName>
</protein>
<comment type="caution">
    <text evidence="1">The sequence shown here is derived from an EMBL/GenBank/DDBJ whole genome shotgun (WGS) entry which is preliminary data.</text>
</comment>
<dbReference type="EMBL" id="CM042021">
    <property type="protein sequence ID" value="KAI3818807.1"/>
    <property type="molecule type" value="Genomic_DNA"/>
</dbReference>
<dbReference type="Proteomes" id="UP001056120">
    <property type="component" value="Linkage Group LG04"/>
</dbReference>
<evidence type="ECO:0000313" key="1">
    <source>
        <dbReference type="EMBL" id="KAI3818807.1"/>
    </source>
</evidence>
<evidence type="ECO:0000313" key="2">
    <source>
        <dbReference type="Proteomes" id="UP001056120"/>
    </source>
</evidence>
<reference evidence="2" key="1">
    <citation type="journal article" date="2022" name="Mol. Ecol. Resour.">
        <title>The genomes of chicory, endive, great burdock and yacon provide insights into Asteraceae palaeo-polyploidization history and plant inulin production.</title>
        <authorList>
            <person name="Fan W."/>
            <person name="Wang S."/>
            <person name="Wang H."/>
            <person name="Wang A."/>
            <person name="Jiang F."/>
            <person name="Liu H."/>
            <person name="Zhao H."/>
            <person name="Xu D."/>
            <person name="Zhang Y."/>
        </authorList>
    </citation>
    <scope>NUCLEOTIDE SEQUENCE [LARGE SCALE GENOMIC DNA]</scope>
    <source>
        <strain evidence="2">cv. Yunnan</strain>
    </source>
</reference>
<gene>
    <name evidence="1" type="ORF">L1987_12625</name>
</gene>
<sequence>MKKKTNSGKLVLGVSRRTWLMSSGIQENKGPDYFVLGDTRRGFWLLLWINAIVTNLSAIGTLVCDLSELSVLPISIAESTSITYLTEAEMDAKKFVDPTSYHEDIMSDQSYEWNKAMIDELDSMKKNGVWDLVELPNGVKPIGCKWVFKTKLDPNGNIERYKRDWLQRVSLRKKE</sequence>
<name>A0ACB9JF90_9ASTR</name>
<organism evidence="1 2">
    <name type="scientific">Smallanthus sonchifolius</name>
    <dbReference type="NCBI Taxonomy" id="185202"/>
    <lineage>
        <taxon>Eukaryota</taxon>
        <taxon>Viridiplantae</taxon>
        <taxon>Streptophyta</taxon>
        <taxon>Embryophyta</taxon>
        <taxon>Tracheophyta</taxon>
        <taxon>Spermatophyta</taxon>
        <taxon>Magnoliopsida</taxon>
        <taxon>eudicotyledons</taxon>
        <taxon>Gunneridae</taxon>
        <taxon>Pentapetalae</taxon>
        <taxon>asterids</taxon>
        <taxon>campanulids</taxon>
        <taxon>Asterales</taxon>
        <taxon>Asteraceae</taxon>
        <taxon>Asteroideae</taxon>
        <taxon>Heliantheae alliance</taxon>
        <taxon>Millerieae</taxon>
        <taxon>Smallanthus</taxon>
    </lineage>
</organism>